<protein>
    <recommendedName>
        <fullName evidence="2">Enolpyruvate transferase domain-containing protein</fullName>
    </recommendedName>
</protein>
<accession>A0A382KEW5</accession>
<organism evidence="3">
    <name type="scientific">marine metagenome</name>
    <dbReference type="NCBI Taxonomy" id="408172"/>
    <lineage>
        <taxon>unclassified sequences</taxon>
        <taxon>metagenomes</taxon>
        <taxon>ecological metagenomes</taxon>
    </lineage>
</organism>
<dbReference type="SUPFAM" id="SSF55205">
    <property type="entry name" value="EPT/RTPC-like"/>
    <property type="match status" value="1"/>
</dbReference>
<dbReference type="AlphaFoldDB" id="A0A382KEW5"/>
<dbReference type="PANTHER" id="PTHR21090">
    <property type="entry name" value="AROM/DEHYDROQUINATE SYNTHASE"/>
    <property type="match status" value="1"/>
</dbReference>
<feature type="non-terminal residue" evidence="3">
    <location>
        <position position="80"/>
    </location>
</feature>
<keyword evidence="1" id="KW-0808">Transferase</keyword>
<evidence type="ECO:0000256" key="1">
    <source>
        <dbReference type="ARBA" id="ARBA00022679"/>
    </source>
</evidence>
<gene>
    <name evidence="3" type="ORF">METZ01_LOCUS274989</name>
</gene>
<dbReference type="InterPro" id="IPR013792">
    <property type="entry name" value="RNA3'P_cycl/enolpyr_Trfase_a/b"/>
</dbReference>
<dbReference type="PROSITE" id="PS51257">
    <property type="entry name" value="PROKAR_LIPOPROTEIN"/>
    <property type="match status" value="1"/>
</dbReference>
<evidence type="ECO:0000259" key="2">
    <source>
        <dbReference type="Pfam" id="PF00275"/>
    </source>
</evidence>
<dbReference type="InterPro" id="IPR036968">
    <property type="entry name" value="Enolpyruvate_Tfrase_sf"/>
</dbReference>
<sequence>MIEIRPTTNISATVGCPPSKSYTNRALLIAALADGKCRIEFPLFSDDTRYMKEALIQFGIHVHQEENAFVIAGKAGVLSV</sequence>
<reference evidence="3" key="1">
    <citation type="submission" date="2018-05" db="EMBL/GenBank/DDBJ databases">
        <authorList>
            <person name="Lanie J.A."/>
            <person name="Ng W.-L."/>
            <person name="Kazmierczak K.M."/>
            <person name="Andrzejewski T.M."/>
            <person name="Davidsen T.M."/>
            <person name="Wayne K.J."/>
            <person name="Tettelin H."/>
            <person name="Glass J.I."/>
            <person name="Rusch D."/>
            <person name="Podicherti R."/>
            <person name="Tsui H.-C.T."/>
            <person name="Winkler M.E."/>
        </authorList>
    </citation>
    <scope>NUCLEOTIDE SEQUENCE</scope>
</reference>
<dbReference type="EMBL" id="UINC01079788">
    <property type="protein sequence ID" value="SVC22135.1"/>
    <property type="molecule type" value="Genomic_DNA"/>
</dbReference>
<name>A0A382KEW5_9ZZZZ</name>
<dbReference type="InterPro" id="IPR001986">
    <property type="entry name" value="Enolpyruvate_Tfrase_dom"/>
</dbReference>
<evidence type="ECO:0000313" key="3">
    <source>
        <dbReference type="EMBL" id="SVC22135.1"/>
    </source>
</evidence>
<dbReference type="Gene3D" id="3.65.10.10">
    <property type="entry name" value="Enolpyruvate transferase domain"/>
    <property type="match status" value="1"/>
</dbReference>
<dbReference type="Pfam" id="PF00275">
    <property type="entry name" value="EPSP_synthase"/>
    <property type="match status" value="1"/>
</dbReference>
<dbReference type="GO" id="GO:0009423">
    <property type="term" value="P:chorismate biosynthetic process"/>
    <property type="evidence" value="ECO:0007669"/>
    <property type="project" value="TreeGrafter"/>
</dbReference>
<dbReference type="GO" id="GO:0003866">
    <property type="term" value="F:3-phosphoshikimate 1-carboxyvinyltransferase activity"/>
    <property type="evidence" value="ECO:0007669"/>
    <property type="project" value="TreeGrafter"/>
</dbReference>
<feature type="domain" description="Enolpyruvate transferase" evidence="2">
    <location>
        <begin position="5"/>
        <end position="73"/>
    </location>
</feature>
<proteinExistence type="predicted"/>
<dbReference type="PANTHER" id="PTHR21090:SF5">
    <property type="entry name" value="PENTAFUNCTIONAL AROM POLYPEPTIDE"/>
    <property type="match status" value="1"/>
</dbReference>